<feature type="domain" description="Uncharacterized protein YyaB-like PH" evidence="2">
    <location>
        <begin position="58"/>
        <end position="135"/>
    </location>
</feature>
<dbReference type="Pfam" id="PF06713">
    <property type="entry name" value="bPH_4"/>
    <property type="match status" value="1"/>
</dbReference>
<protein>
    <recommendedName>
        <fullName evidence="2">Uncharacterized protein YyaB-like PH domain-containing protein</fullName>
    </recommendedName>
</protein>
<name>A0A4V1N2F1_9FLAO</name>
<proteinExistence type="predicted"/>
<dbReference type="GO" id="GO:0030153">
    <property type="term" value="P:bacteriocin immunity"/>
    <property type="evidence" value="ECO:0007669"/>
    <property type="project" value="InterPro"/>
</dbReference>
<dbReference type="OrthoDB" id="1437824at2"/>
<keyword evidence="1" id="KW-0472">Membrane</keyword>
<organism evidence="3 4">
    <name type="scientific">Flavobacterium stagni</name>
    <dbReference type="NCBI Taxonomy" id="2506421"/>
    <lineage>
        <taxon>Bacteria</taxon>
        <taxon>Pseudomonadati</taxon>
        <taxon>Bacteroidota</taxon>
        <taxon>Flavobacteriia</taxon>
        <taxon>Flavobacteriales</taxon>
        <taxon>Flavobacteriaceae</taxon>
        <taxon>Flavobacterium</taxon>
    </lineage>
</organism>
<evidence type="ECO:0000259" key="2">
    <source>
        <dbReference type="Pfam" id="PF06713"/>
    </source>
</evidence>
<accession>A0A4V1N2F1</accession>
<keyword evidence="4" id="KW-1185">Reference proteome</keyword>
<keyword evidence="1" id="KW-0812">Transmembrane</keyword>
<dbReference type="EMBL" id="SBKN01000008">
    <property type="protein sequence ID" value="RXR21503.1"/>
    <property type="molecule type" value="Genomic_DNA"/>
</dbReference>
<evidence type="ECO:0000313" key="4">
    <source>
        <dbReference type="Proteomes" id="UP000289857"/>
    </source>
</evidence>
<sequence>MNRYFSSQNRFTTLILWGLVVGMTFLLINAYRENTLTWPAGIVMGLVTLFILWVLLDTRYVLRNNVLLYRSGPIRGKIAIDHIKKIRKHSGLFVPVTLKPALDVKGFIITYNQFDDIFISPKNADEFLATLQKMNPEIEVN</sequence>
<keyword evidence="1" id="KW-1133">Transmembrane helix</keyword>
<gene>
    <name evidence="3" type="ORF">EQG61_12330</name>
</gene>
<evidence type="ECO:0000256" key="1">
    <source>
        <dbReference type="SAM" id="Phobius"/>
    </source>
</evidence>
<dbReference type="AlphaFoldDB" id="A0A4V1N2F1"/>
<dbReference type="InterPro" id="IPR009589">
    <property type="entry name" value="PH_YyaB-like"/>
</dbReference>
<feature type="transmembrane region" description="Helical" evidence="1">
    <location>
        <begin position="37"/>
        <end position="56"/>
    </location>
</feature>
<reference evidence="4" key="1">
    <citation type="submission" date="2019-01" db="EMBL/GenBank/DDBJ databases">
        <title>Cytophagaceae bacterium strain CAR-16.</title>
        <authorList>
            <person name="Chen W.-M."/>
        </authorList>
    </citation>
    <scope>NUCLEOTIDE SEQUENCE [LARGE SCALE GENOMIC DNA]</scope>
    <source>
        <strain evidence="4">WWJ-16</strain>
    </source>
</reference>
<dbReference type="Proteomes" id="UP000289857">
    <property type="component" value="Unassembled WGS sequence"/>
</dbReference>
<dbReference type="RefSeq" id="WP_129462253.1">
    <property type="nucleotide sequence ID" value="NZ_SBKN01000008.1"/>
</dbReference>
<feature type="transmembrane region" description="Helical" evidence="1">
    <location>
        <begin position="12"/>
        <end position="31"/>
    </location>
</feature>
<evidence type="ECO:0000313" key="3">
    <source>
        <dbReference type="EMBL" id="RXR21503.1"/>
    </source>
</evidence>
<comment type="caution">
    <text evidence="3">The sequence shown here is derived from an EMBL/GenBank/DDBJ whole genome shotgun (WGS) entry which is preliminary data.</text>
</comment>